<dbReference type="AlphaFoldDB" id="A0A6B8MCH5"/>
<dbReference type="EMBL" id="CP044331">
    <property type="protein sequence ID" value="QGM99482.1"/>
    <property type="molecule type" value="Genomic_DNA"/>
</dbReference>
<sequence>MAGEPPRYLRRKQAGSYLSEKYGFGAARTLAKAAVTGDGPEYHKAGRIVLYTREALDKWALAKIGSARRSTSAA</sequence>
<dbReference type="Proteomes" id="UP000422569">
    <property type="component" value="Chromosome"/>
</dbReference>
<evidence type="ECO:0000313" key="2">
    <source>
        <dbReference type="Proteomes" id="UP000422569"/>
    </source>
</evidence>
<accession>A0A6B8MCH5</accession>
<evidence type="ECO:0000313" key="1">
    <source>
        <dbReference type="EMBL" id="QGM99482.1"/>
    </source>
</evidence>
<proteinExistence type="predicted"/>
<evidence type="ECO:0008006" key="3">
    <source>
        <dbReference type="Google" id="ProtNLM"/>
    </source>
</evidence>
<organism evidence="1 2">
    <name type="scientific">Methylocystis parvus</name>
    <dbReference type="NCBI Taxonomy" id="134"/>
    <lineage>
        <taxon>Bacteria</taxon>
        <taxon>Pseudomonadati</taxon>
        <taxon>Pseudomonadota</taxon>
        <taxon>Alphaproteobacteria</taxon>
        <taxon>Hyphomicrobiales</taxon>
        <taxon>Methylocystaceae</taxon>
        <taxon>Methylocystis</taxon>
    </lineage>
</organism>
<keyword evidence="2" id="KW-1185">Reference proteome</keyword>
<gene>
    <name evidence="1" type="ORF">F7D14_01340</name>
</gene>
<dbReference type="KEGG" id="mpar:F7D14_01340"/>
<name>A0A6B8MCH5_9HYPH</name>
<reference evidence="1 2" key="1">
    <citation type="submission" date="2019-09" db="EMBL/GenBank/DDBJ databases">
        <title>Isolation and complete genome sequencing of Methylocystis species.</title>
        <authorList>
            <person name="Rumah B.L."/>
            <person name="Stead C.E."/>
            <person name="Stevens B.C."/>
            <person name="Minton N.P."/>
            <person name="Grosse-Honebrink A."/>
            <person name="Zhang Y."/>
        </authorList>
    </citation>
    <scope>NUCLEOTIDE SEQUENCE [LARGE SCALE GENOMIC DNA]</scope>
    <source>
        <strain evidence="1 2">BRCS2</strain>
    </source>
</reference>
<protein>
    <recommendedName>
        <fullName evidence="3">DNA-binding protein</fullName>
    </recommendedName>
</protein>